<evidence type="ECO:0000313" key="2">
    <source>
        <dbReference type="EMBL" id="SDI51868.1"/>
    </source>
</evidence>
<keyword evidence="1" id="KW-0732">Signal</keyword>
<gene>
    <name evidence="2" type="ORF">SAMN04487993_100620</name>
</gene>
<dbReference type="EMBL" id="FNEJ01000006">
    <property type="protein sequence ID" value="SDI51868.1"/>
    <property type="molecule type" value="Genomic_DNA"/>
</dbReference>
<feature type="chain" id="PRO_5011666943" evidence="1">
    <location>
        <begin position="28"/>
        <end position="140"/>
    </location>
</feature>
<evidence type="ECO:0000313" key="3">
    <source>
        <dbReference type="Proteomes" id="UP000199093"/>
    </source>
</evidence>
<keyword evidence="3" id="KW-1185">Reference proteome</keyword>
<protein>
    <submittedName>
        <fullName evidence="2">Uncharacterized protein</fullName>
    </submittedName>
</protein>
<dbReference type="STRING" id="555512.SAMN04487993_100620"/>
<reference evidence="2 3" key="1">
    <citation type="submission" date="2016-10" db="EMBL/GenBank/DDBJ databases">
        <authorList>
            <person name="de Groot N.N."/>
        </authorList>
    </citation>
    <scope>NUCLEOTIDE SEQUENCE [LARGE SCALE GENOMIC DNA]</scope>
    <source>
        <strain evidence="2 3">DSM 26424</strain>
    </source>
</reference>
<dbReference type="PROSITE" id="PS51257">
    <property type="entry name" value="PROKAR_LIPOPROTEIN"/>
    <property type="match status" value="1"/>
</dbReference>
<dbReference type="Proteomes" id="UP000199093">
    <property type="component" value="Unassembled WGS sequence"/>
</dbReference>
<dbReference type="RefSeq" id="WP_089845732.1">
    <property type="nucleotide sequence ID" value="NZ_FNEJ01000006.1"/>
</dbReference>
<feature type="signal peptide" evidence="1">
    <location>
        <begin position="1"/>
        <end position="27"/>
    </location>
</feature>
<dbReference type="AlphaFoldDB" id="A0A1G8L878"/>
<accession>A0A1G8L878</accession>
<dbReference type="OrthoDB" id="7778594at2"/>
<organism evidence="2 3">
    <name type="scientific">Salipiger marinus</name>
    <dbReference type="NCBI Taxonomy" id="555512"/>
    <lineage>
        <taxon>Bacteria</taxon>
        <taxon>Pseudomonadati</taxon>
        <taxon>Pseudomonadota</taxon>
        <taxon>Alphaproteobacteria</taxon>
        <taxon>Rhodobacterales</taxon>
        <taxon>Roseobacteraceae</taxon>
        <taxon>Salipiger</taxon>
    </lineage>
</organism>
<sequence length="140" mass="14004">MTYPDRLVLSTRLGLCAGLMLALGACGGGGSSGAGIATSNPNFFSGSVSAATMTGSFNPAGYSAAQVQGLVSQVCADGGLAGFGTAPREDGLTGFSASCATWRDNARAVEFERTGPQSVMIEITGSSSGNMTYSRIEAQG</sequence>
<name>A0A1G8L878_9RHOB</name>
<evidence type="ECO:0000256" key="1">
    <source>
        <dbReference type="SAM" id="SignalP"/>
    </source>
</evidence>
<proteinExistence type="predicted"/>